<feature type="compositionally biased region" description="Basic and acidic residues" evidence="1">
    <location>
        <begin position="34"/>
        <end position="47"/>
    </location>
</feature>
<dbReference type="RefSeq" id="WP_353720556.1">
    <property type="nucleotide sequence ID" value="NZ_CP159289.1"/>
</dbReference>
<organism evidence="2">
    <name type="scientific">Dyadobacter sp. 676</name>
    <dbReference type="NCBI Taxonomy" id="3088362"/>
    <lineage>
        <taxon>Bacteria</taxon>
        <taxon>Pseudomonadati</taxon>
        <taxon>Bacteroidota</taxon>
        <taxon>Cytophagia</taxon>
        <taxon>Cytophagales</taxon>
        <taxon>Spirosomataceae</taxon>
        <taxon>Dyadobacter</taxon>
    </lineage>
</organism>
<protein>
    <submittedName>
        <fullName evidence="2">YdeI/OmpD-associated family protein</fullName>
    </submittedName>
</protein>
<dbReference type="EMBL" id="CP159289">
    <property type="protein sequence ID" value="XCH25253.1"/>
    <property type="molecule type" value="Genomic_DNA"/>
</dbReference>
<feature type="region of interest" description="Disordered" evidence="1">
    <location>
        <begin position="1"/>
        <end position="61"/>
    </location>
</feature>
<evidence type="ECO:0000313" key="2">
    <source>
        <dbReference type="EMBL" id="XCH25253.1"/>
    </source>
</evidence>
<reference evidence="2" key="1">
    <citation type="submission" date="2024-06" db="EMBL/GenBank/DDBJ databases">
        <title>Sequencing and assembly of the genome of Dyadobacter sp. strain 676, a symbiont of Cyamopsis tetragonoloba.</title>
        <authorList>
            <person name="Guro P."/>
            <person name="Sazanova A."/>
            <person name="Kuznetsova I."/>
            <person name="Belimov A."/>
            <person name="Safronova V."/>
        </authorList>
    </citation>
    <scope>NUCLEOTIDE SEQUENCE</scope>
    <source>
        <strain evidence="2">676</strain>
    </source>
</reference>
<evidence type="ECO:0000256" key="1">
    <source>
        <dbReference type="SAM" id="MobiDB-lite"/>
    </source>
</evidence>
<proteinExistence type="predicted"/>
<name>A0AAU8FL32_9BACT</name>
<dbReference type="Pfam" id="PF13376">
    <property type="entry name" value="OmdA"/>
    <property type="match status" value="1"/>
</dbReference>
<accession>A0AAU8FL32</accession>
<gene>
    <name evidence="2" type="ORF">ABV298_02125</name>
</gene>
<dbReference type="AlphaFoldDB" id="A0AAU8FL32"/>
<sequence length="138" mass="15888">MRYVTDGPTARPSGATGKVFTSHSRSRNPKSKWSIREQRTRRTDGGRRPYAARRPGDDRSREEIRTWDAFETAGNLRRLAKAFDANPTAFRNFDKFAPSPKRPILEWILNAKKPETRERRIARSVGMAARNEPANHPR</sequence>